<proteinExistence type="predicted"/>
<gene>
    <name evidence="1" type="ORF">METZ01_LOCUS475528</name>
</gene>
<feature type="non-terminal residue" evidence="1">
    <location>
        <position position="1"/>
    </location>
</feature>
<accession>A0A383BRZ1</accession>
<protein>
    <submittedName>
        <fullName evidence="1">Uncharacterized protein</fullName>
    </submittedName>
</protein>
<evidence type="ECO:0000313" key="1">
    <source>
        <dbReference type="EMBL" id="SVE22674.1"/>
    </source>
</evidence>
<dbReference type="AlphaFoldDB" id="A0A383BRZ1"/>
<reference evidence="1" key="1">
    <citation type="submission" date="2018-05" db="EMBL/GenBank/DDBJ databases">
        <authorList>
            <person name="Lanie J.A."/>
            <person name="Ng W.-L."/>
            <person name="Kazmierczak K.M."/>
            <person name="Andrzejewski T.M."/>
            <person name="Davidsen T.M."/>
            <person name="Wayne K.J."/>
            <person name="Tettelin H."/>
            <person name="Glass J.I."/>
            <person name="Rusch D."/>
            <person name="Podicherti R."/>
            <person name="Tsui H.-C.T."/>
            <person name="Winkler M.E."/>
        </authorList>
    </citation>
    <scope>NUCLEOTIDE SEQUENCE</scope>
</reference>
<organism evidence="1">
    <name type="scientific">marine metagenome</name>
    <dbReference type="NCBI Taxonomy" id="408172"/>
    <lineage>
        <taxon>unclassified sequences</taxon>
        <taxon>metagenomes</taxon>
        <taxon>ecological metagenomes</taxon>
    </lineage>
</organism>
<sequence>QSLHDSDFFDPWESQHWDFHRRIAEWYRELPRHLTTKEVFVRMTNFNKLYGDLFHSEEIDSNFSRIGSEKSIVEAAVIGSKFLVEWRDISRAIQLIDDGDGKILLDEEAREAMPFFSYKSAQVSKSLISSKLQEYTTIDFVKKLKTSSNRTMALRPTSLAGWVWALICRDVVENITYTGCSGFEICGRELPNLTPAGKTTLHCSGTCQKRASRKKAASNL</sequence>
<name>A0A383BRZ1_9ZZZZ</name>
<dbReference type="EMBL" id="UINC01202728">
    <property type="protein sequence ID" value="SVE22674.1"/>
    <property type="molecule type" value="Genomic_DNA"/>
</dbReference>